<keyword evidence="4" id="KW-1185">Reference proteome</keyword>
<dbReference type="PANTHER" id="PTHR11178:SF1">
    <property type="entry name" value="NFU1 IRON-SULFUR CLUSTER SCAFFOLD HOMOLOG, MITOCHONDRIAL"/>
    <property type="match status" value="1"/>
</dbReference>
<evidence type="ECO:0000259" key="2">
    <source>
        <dbReference type="SMART" id="SM00932"/>
    </source>
</evidence>
<proteinExistence type="inferred from homology"/>
<dbReference type="Proteomes" id="UP001447188">
    <property type="component" value="Unassembled WGS sequence"/>
</dbReference>
<evidence type="ECO:0000256" key="1">
    <source>
        <dbReference type="ARBA" id="ARBA00006420"/>
    </source>
</evidence>
<evidence type="ECO:0000313" key="4">
    <source>
        <dbReference type="Proteomes" id="UP001447188"/>
    </source>
</evidence>
<sequence>MFIQTEPTPNPDALKFVPGTPVLPEGASSMEYLDGRDTHNSPLARKLLGVDGVRGVFYGPDFITITKSEDANWAFLKPEVFSLITEVLNSGSSVVTEGTTQAEDTMAKEGDSDVVAMIKELLDTRIRPAIQEGTNLVDYFPTKGGEWDFWLTIPSIDGGDIEYRGFEDGHVLLKLRGACRTCDSSTVTLKNGIESMLMHYIEEVQGVTQIMDQEEEIAIREFEKFEEKLRKVKGSA</sequence>
<dbReference type="PIRSF" id="PIRSF036773">
    <property type="entry name" value="HIRIP5"/>
    <property type="match status" value="1"/>
</dbReference>
<dbReference type="InterPro" id="IPR036498">
    <property type="entry name" value="Nfu/NifU_N_sf"/>
</dbReference>
<organism evidence="3 4">
    <name type="scientific">Discina gigas</name>
    <dbReference type="NCBI Taxonomy" id="1032678"/>
    <lineage>
        <taxon>Eukaryota</taxon>
        <taxon>Fungi</taxon>
        <taxon>Dikarya</taxon>
        <taxon>Ascomycota</taxon>
        <taxon>Pezizomycotina</taxon>
        <taxon>Pezizomycetes</taxon>
        <taxon>Pezizales</taxon>
        <taxon>Discinaceae</taxon>
        <taxon>Discina</taxon>
    </lineage>
</organism>
<dbReference type="InterPro" id="IPR034904">
    <property type="entry name" value="FSCA_dom_sf"/>
</dbReference>
<evidence type="ECO:0000313" key="3">
    <source>
        <dbReference type="EMBL" id="KAL0637590.1"/>
    </source>
</evidence>
<dbReference type="SMART" id="SM00932">
    <property type="entry name" value="Nfu_N"/>
    <property type="match status" value="1"/>
</dbReference>
<name>A0ABR3GNU7_9PEZI</name>
<dbReference type="PANTHER" id="PTHR11178">
    <property type="entry name" value="IRON-SULFUR CLUSTER SCAFFOLD PROTEIN NFU-RELATED"/>
    <property type="match status" value="1"/>
</dbReference>
<gene>
    <name evidence="3" type="ORF">Q9L58_003479</name>
</gene>
<dbReference type="SUPFAM" id="SSF110836">
    <property type="entry name" value="Hypothetical protein SAV1430"/>
    <property type="match status" value="1"/>
</dbReference>
<comment type="similarity">
    <text evidence="1">Belongs to the NifU family.</text>
</comment>
<comment type="caution">
    <text evidence="3">The sequence shown here is derived from an EMBL/GenBank/DDBJ whole genome shotgun (WGS) entry which is preliminary data.</text>
</comment>
<dbReference type="SUPFAM" id="SSF117916">
    <property type="entry name" value="Fe-S cluster assembly (FSCA) domain-like"/>
    <property type="match status" value="1"/>
</dbReference>
<dbReference type="InterPro" id="IPR001075">
    <property type="entry name" value="NIF_FeS_clus_asmbl_NifU_C"/>
</dbReference>
<dbReference type="Pfam" id="PF01106">
    <property type="entry name" value="NifU"/>
    <property type="match status" value="1"/>
</dbReference>
<protein>
    <recommendedName>
        <fullName evidence="2">Scaffold protein Nfu/NifU N-terminal domain-containing protein</fullName>
    </recommendedName>
</protein>
<dbReference type="EMBL" id="JBBBZM010000033">
    <property type="protein sequence ID" value="KAL0637590.1"/>
    <property type="molecule type" value="Genomic_DNA"/>
</dbReference>
<accession>A0ABR3GNU7</accession>
<feature type="domain" description="Scaffold protein Nfu/NifU N-terminal" evidence="2">
    <location>
        <begin position="3"/>
        <end position="91"/>
    </location>
</feature>
<dbReference type="Pfam" id="PF08712">
    <property type="entry name" value="Nfu_N"/>
    <property type="match status" value="1"/>
</dbReference>
<reference evidence="3 4" key="1">
    <citation type="submission" date="2024-02" db="EMBL/GenBank/DDBJ databases">
        <title>Discinaceae phylogenomics.</title>
        <authorList>
            <person name="Dirks A.C."/>
            <person name="James T.Y."/>
        </authorList>
    </citation>
    <scope>NUCLEOTIDE SEQUENCE [LARGE SCALE GENOMIC DNA]</scope>
    <source>
        <strain evidence="3 4">ACD0624</strain>
    </source>
</reference>
<dbReference type="Gene3D" id="3.30.300.130">
    <property type="entry name" value="Fe-S cluster assembly (FSCA)"/>
    <property type="match status" value="1"/>
</dbReference>
<dbReference type="Gene3D" id="3.30.1370.70">
    <property type="entry name" value="Scaffold protein Nfu/NifU, N-terminal domain"/>
    <property type="match status" value="1"/>
</dbReference>
<dbReference type="InterPro" id="IPR035433">
    <property type="entry name" value="NFU1-like"/>
</dbReference>
<dbReference type="InterPro" id="IPR014824">
    <property type="entry name" value="Nfu/NifU_N"/>
</dbReference>